<dbReference type="SMART" id="SM00342">
    <property type="entry name" value="HTH_ARAC"/>
    <property type="match status" value="1"/>
</dbReference>
<evidence type="ECO:0000313" key="6">
    <source>
        <dbReference type="Proteomes" id="UP000449004"/>
    </source>
</evidence>
<proteinExistence type="predicted"/>
<dbReference type="Gene3D" id="1.10.10.60">
    <property type="entry name" value="Homeodomain-like"/>
    <property type="match status" value="1"/>
</dbReference>
<dbReference type="GO" id="GO:0003700">
    <property type="term" value="F:DNA-binding transcription factor activity"/>
    <property type="evidence" value="ECO:0007669"/>
    <property type="project" value="InterPro"/>
</dbReference>
<dbReference type="Pfam" id="PF12833">
    <property type="entry name" value="HTH_18"/>
    <property type="match status" value="1"/>
</dbReference>
<keyword evidence="2" id="KW-0238">DNA-binding</keyword>
<dbReference type="AlphaFoldDB" id="A0A7V7YJC9"/>
<dbReference type="RefSeq" id="WP_152151181.1">
    <property type="nucleotide sequence ID" value="NZ_WELC01000003.1"/>
</dbReference>
<evidence type="ECO:0000313" key="5">
    <source>
        <dbReference type="EMBL" id="KAB7632207.1"/>
    </source>
</evidence>
<comment type="caution">
    <text evidence="5">The sequence shown here is derived from an EMBL/GenBank/DDBJ whole genome shotgun (WGS) entry which is preliminary data.</text>
</comment>
<dbReference type="InterPro" id="IPR011051">
    <property type="entry name" value="RmlC_Cupin_sf"/>
</dbReference>
<dbReference type="InterPro" id="IPR009057">
    <property type="entry name" value="Homeodomain-like_sf"/>
</dbReference>
<protein>
    <submittedName>
        <fullName evidence="5">Helix-turn-helix domain-containing protein</fullName>
    </submittedName>
</protein>
<reference evidence="5 6" key="1">
    <citation type="submission" date="2019-10" db="EMBL/GenBank/DDBJ databases">
        <title>Halotolerant bacteria associated to Saharan-endemic halophytes Stipa tenacissima L. and Atriplex halimus L mitigate salt stress and promote growth of tomato plants.</title>
        <authorList>
            <person name="Dif G."/>
        </authorList>
    </citation>
    <scope>NUCLEOTIDE SEQUENCE [LARGE SCALE GENOMIC DNA]</scope>
    <source>
        <strain evidence="5 6">IS26</strain>
    </source>
</reference>
<dbReference type="EMBL" id="WELC01000003">
    <property type="protein sequence ID" value="KAB7632207.1"/>
    <property type="molecule type" value="Genomic_DNA"/>
</dbReference>
<dbReference type="Pfam" id="PF12852">
    <property type="entry name" value="Cupin_6"/>
    <property type="match status" value="1"/>
</dbReference>
<gene>
    <name evidence="5" type="ORF">F9K92_02995</name>
</gene>
<dbReference type="GO" id="GO:0043565">
    <property type="term" value="F:sequence-specific DNA binding"/>
    <property type="evidence" value="ECO:0007669"/>
    <property type="project" value="InterPro"/>
</dbReference>
<dbReference type="PANTHER" id="PTHR46796:SF7">
    <property type="entry name" value="ARAC FAMILY TRANSCRIPTIONAL REGULATOR"/>
    <property type="match status" value="1"/>
</dbReference>
<dbReference type="Proteomes" id="UP000449004">
    <property type="component" value="Unassembled WGS sequence"/>
</dbReference>
<name>A0A7V7YJC9_9GAMM</name>
<feature type="domain" description="HTH araC/xylS-type" evidence="4">
    <location>
        <begin position="234"/>
        <end position="332"/>
    </location>
</feature>
<dbReference type="InterPro" id="IPR018060">
    <property type="entry name" value="HTH_AraC"/>
</dbReference>
<dbReference type="InterPro" id="IPR032783">
    <property type="entry name" value="AraC_lig"/>
</dbReference>
<dbReference type="PANTHER" id="PTHR46796">
    <property type="entry name" value="HTH-TYPE TRANSCRIPTIONAL ACTIVATOR RHAS-RELATED"/>
    <property type="match status" value="1"/>
</dbReference>
<keyword evidence="1" id="KW-0805">Transcription regulation</keyword>
<keyword evidence="3" id="KW-0804">Transcription</keyword>
<dbReference type="PROSITE" id="PS01124">
    <property type="entry name" value="HTH_ARAC_FAMILY_2"/>
    <property type="match status" value="1"/>
</dbReference>
<evidence type="ECO:0000259" key="4">
    <source>
        <dbReference type="PROSITE" id="PS01124"/>
    </source>
</evidence>
<dbReference type="InterPro" id="IPR018062">
    <property type="entry name" value="HTH_AraC-typ_CS"/>
</dbReference>
<evidence type="ECO:0000256" key="2">
    <source>
        <dbReference type="ARBA" id="ARBA00023125"/>
    </source>
</evidence>
<sequence>MIVQPIFLIEAPVRSMIHAPHQSQPTDLISELLTGMRLHGVQYRRIQTGPTFGLGFPPKPGHAYFHYLAVRSAILRGADGSQHVLSAGDVVLLPRGEGHALVSGEDHPVQSLETIDAAPLGDTVSGIDTCPSTHAVPSAVLFHGCMLFDLGGMQGLSKLMPAVMLADGNATAFPGLLPMVDAMKREVCSGRIGYAGILARLADAVAAMIVRDWVERGCDGASGLVMAMRDPRLSLSLLALHRDPGRDWTVEALAAESNISRSVFADRFQSVIGTAPLRYVTELRMQLASQWLSQQSLSIEVVAERLGYASQAAFSRAYKRVMGHSPGATRRGHRLALA</sequence>
<dbReference type="SUPFAM" id="SSF51182">
    <property type="entry name" value="RmlC-like cupins"/>
    <property type="match status" value="1"/>
</dbReference>
<dbReference type="SUPFAM" id="SSF46689">
    <property type="entry name" value="Homeodomain-like"/>
    <property type="match status" value="2"/>
</dbReference>
<evidence type="ECO:0000256" key="1">
    <source>
        <dbReference type="ARBA" id="ARBA00023015"/>
    </source>
</evidence>
<organism evidence="5 6">
    <name type="scientific">Stenotrophomonas rhizophila</name>
    <dbReference type="NCBI Taxonomy" id="216778"/>
    <lineage>
        <taxon>Bacteria</taxon>
        <taxon>Pseudomonadati</taxon>
        <taxon>Pseudomonadota</taxon>
        <taxon>Gammaproteobacteria</taxon>
        <taxon>Lysobacterales</taxon>
        <taxon>Lysobacteraceae</taxon>
        <taxon>Stenotrophomonas</taxon>
    </lineage>
</organism>
<accession>A0A7V7YJC9</accession>
<evidence type="ECO:0000256" key="3">
    <source>
        <dbReference type="ARBA" id="ARBA00023163"/>
    </source>
</evidence>
<dbReference type="InterPro" id="IPR050204">
    <property type="entry name" value="AraC_XylS_family_regulators"/>
</dbReference>
<dbReference type="PROSITE" id="PS00041">
    <property type="entry name" value="HTH_ARAC_FAMILY_1"/>
    <property type="match status" value="1"/>
</dbReference>